<sequence length="1150" mass="126424">MKKFLVVGVGGSGGATLRYMIDELRADLRTHGVDQLPDAWQFVQIDVPPTPEQTPGLGSITDLGGRYVPVSASNAVYGDVRRTVESRLAPHALGALATWEPDSAADGMPVVTGAGQQRGIGRMLTLTRVKQIHEALQQSWEALQRPTAWGVLPQAMPEEGPFKLDQRDLVVPVVVGSMAGGSGASMFLDVCRILGRVGAIDRRYLGTFLYTPDVFHSLDDGAIKGIDGNALGALGDLIAAQMGAGGDADSEIFEAFGLGREASGPPFGRVFPIGSFIGGDGPRFGATADHIFRGLGRAVAATMMSESATEQYLKNKIENPTPLDVSQARFGWGAAKSSDFAWGSFGYATLSLGRDRYAEYVAQRLARTAVDRLIGGFENPSSRLTPEEQLDQLVDSQWDQIRQRLGLRAPDGSPVPWLVGEALTEAQRNTIVDSAVAPFRHWVEQQPAQRAADWLTDVQATLPRFEDAAKETVRNLVRAWADGYVTRLEERTKSEVVRILAHPSQGLPYVRRVLERLRSEVGLLVEALRRARPDLRVLQTGAETQSVAVGLKNTSSDQGQLPRRVADDVRRSGEDYVHRWTARLLADVLAAFGEEVLEELQVAVSRSLETLVFARDQRPRGGGIALLRTTSYQDWPEESDLVPPRFDEAHNEVLLTTSAEFPARFREHVSTGGGVYQSNLEEMVEAVVRGQWENVGAAPADFEVVTNTRGWRPAVLDTDPHGQPTPPSRPAYLLALSTADLLERATAFQARRGVFEKFSSQTFEGFLNEPGISDIERERRRIAFTDKFEETIKQAQPLVGVNGTMVRALHDAELQVELTFSAIPLTPGSAVVEDARRRLETTASRTSVDRFDLAVSPSTSSRRIAVFGGHQFYTPLVFSSFLRQLRDRWAQSGEDRRRELWNWKRSRPIPGGVGMSVIELRTMIKGWYLGRALGLLHHPDDYLSAEAVNVWSTTEQRWLTFETRLLTARHRYRDPQQFDWLAGVLEGHTLAVVNAVDDPDLTSLRPYEALRSLADAGPLPATAAAPVSGQRLLEQWLRTGAWPSGVRSAAILLDGEEAADLDPQARVRAVQQWLASVRRWVVHQWLEPTASFGPTAGYRLRVESAAHLYELPLFAEIALTTYHALADLENLLQAAADSVLAGGSGDAPRI</sequence>
<dbReference type="Pfam" id="PF13809">
    <property type="entry name" value="Tubulin_2"/>
    <property type="match status" value="1"/>
</dbReference>
<dbReference type="InterPro" id="IPR025904">
    <property type="entry name" value="Tubulin-like"/>
</dbReference>
<dbReference type="EMBL" id="QGDD01000001">
    <property type="protein sequence ID" value="PWN04246.1"/>
    <property type="molecule type" value="Genomic_DNA"/>
</dbReference>
<evidence type="ECO:0008006" key="3">
    <source>
        <dbReference type="Google" id="ProtNLM"/>
    </source>
</evidence>
<dbReference type="Proteomes" id="UP000245507">
    <property type="component" value="Unassembled WGS sequence"/>
</dbReference>
<proteinExistence type="predicted"/>
<dbReference type="AlphaFoldDB" id="A0A316TX83"/>
<dbReference type="RefSeq" id="WP_109691753.1">
    <property type="nucleotide sequence ID" value="NZ_QGDD01000001.1"/>
</dbReference>
<evidence type="ECO:0000313" key="1">
    <source>
        <dbReference type="EMBL" id="PWN04246.1"/>
    </source>
</evidence>
<comment type="caution">
    <text evidence="1">The sequence shown here is derived from an EMBL/GenBank/DDBJ whole genome shotgun (WGS) entry which is preliminary data.</text>
</comment>
<reference evidence="1 2" key="1">
    <citation type="submission" date="2018-05" db="EMBL/GenBank/DDBJ databases">
        <title>Nocardioides silvaticus genome.</title>
        <authorList>
            <person name="Li C."/>
            <person name="Wang G."/>
        </authorList>
    </citation>
    <scope>NUCLEOTIDE SEQUENCE [LARGE SCALE GENOMIC DNA]</scope>
    <source>
        <strain evidence="1 2">CCTCC AB 2018079</strain>
    </source>
</reference>
<keyword evidence="2" id="KW-1185">Reference proteome</keyword>
<accession>A0A316TX83</accession>
<gene>
    <name evidence="1" type="ORF">DJ010_00910</name>
</gene>
<dbReference type="OrthoDB" id="4795870at2"/>
<name>A0A316TX83_9ACTN</name>
<organism evidence="1 2">
    <name type="scientific">Nocardioides silvaticus</name>
    <dbReference type="NCBI Taxonomy" id="2201891"/>
    <lineage>
        <taxon>Bacteria</taxon>
        <taxon>Bacillati</taxon>
        <taxon>Actinomycetota</taxon>
        <taxon>Actinomycetes</taxon>
        <taxon>Propionibacteriales</taxon>
        <taxon>Nocardioidaceae</taxon>
        <taxon>Nocardioides</taxon>
    </lineage>
</organism>
<evidence type="ECO:0000313" key="2">
    <source>
        <dbReference type="Proteomes" id="UP000245507"/>
    </source>
</evidence>
<protein>
    <recommendedName>
        <fullName evidence="3">Tubulin-like protein</fullName>
    </recommendedName>
</protein>